<dbReference type="RefSeq" id="XP_001220225.1">
    <property type="nucleotide sequence ID" value="XM_001220224.1"/>
</dbReference>
<feature type="compositionally biased region" description="Pro residues" evidence="1">
    <location>
        <begin position="1"/>
        <end position="10"/>
    </location>
</feature>
<dbReference type="Proteomes" id="UP000001056">
    <property type="component" value="Unassembled WGS sequence"/>
</dbReference>
<accession>Q2HFK0</accession>
<dbReference type="AlphaFoldDB" id="Q2HFK0"/>
<proteinExistence type="predicted"/>
<feature type="compositionally biased region" description="Polar residues" evidence="1">
    <location>
        <begin position="43"/>
        <end position="69"/>
    </location>
</feature>
<gene>
    <name evidence="2" type="ORF">CHGG_01004</name>
</gene>
<dbReference type="HOGENOM" id="CLU_1981398_0_0_1"/>
<dbReference type="VEuPathDB" id="FungiDB:CHGG_01004"/>
<reference evidence="3" key="1">
    <citation type="journal article" date="2015" name="Genome Announc.">
        <title>Draft genome sequence of the cellulolytic fungus Chaetomium globosum.</title>
        <authorList>
            <person name="Cuomo C.A."/>
            <person name="Untereiner W.A."/>
            <person name="Ma L.-J."/>
            <person name="Grabherr M."/>
            <person name="Birren B.W."/>
        </authorList>
    </citation>
    <scope>NUCLEOTIDE SEQUENCE [LARGE SCALE GENOMIC DNA]</scope>
    <source>
        <strain evidence="3">ATCC 6205 / CBS 148.51 / DSM 1962 / NBRC 6347 / NRRL 1970</strain>
    </source>
</reference>
<evidence type="ECO:0000313" key="3">
    <source>
        <dbReference type="Proteomes" id="UP000001056"/>
    </source>
</evidence>
<feature type="region of interest" description="Disordered" evidence="1">
    <location>
        <begin position="1"/>
        <end position="126"/>
    </location>
</feature>
<organism evidence="2 3">
    <name type="scientific">Chaetomium globosum (strain ATCC 6205 / CBS 148.51 / DSM 1962 / NBRC 6347 / NRRL 1970)</name>
    <name type="common">Soil fungus</name>
    <dbReference type="NCBI Taxonomy" id="306901"/>
    <lineage>
        <taxon>Eukaryota</taxon>
        <taxon>Fungi</taxon>
        <taxon>Dikarya</taxon>
        <taxon>Ascomycota</taxon>
        <taxon>Pezizomycotina</taxon>
        <taxon>Sordariomycetes</taxon>
        <taxon>Sordariomycetidae</taxon>
        <taxon>Sordariales</taxon>
        <taxon>Chaetomiaceae</taxon>
        <taxon>Chaetomium</taxon>
    </lineage>
</organism>
<evidence type="ECO:0000256" key="1">
    <source>
        <dbReference type="SAM" id="MobiDB-lite"/>
    </source>
</evidence>
<protein>
    <submittedName>
        <fullName evidence="2">Uncharacterized protein</fullName>
    </submittedName>
</protein>
<dbReference type="InParanoid" id="Q2HFK0"/>
<evidence type="ECO:0000313" key="2">
    <source>
        <dbReference type="EMBL" id="EAQ92769.1"/>
    </source>
</evidence>
<keyword evidence="3" id="KW-1185">Reference proteome</keyword>
<name>Q2HFK0_CHAGB</name>
<dbReference type="GeneID" id="4387455"/>
<dbReference type="OrthoDB" id="4586880at2759"/>
<feature type="compositionally biased region" description="Polar residues" evidence="1">
    <location>
        <begin position="83"/>
        <end position="103"/>
    </location>
</feature>
<dbReference type="EMBL" id="CH408029">
    <property type="protein sequence ID" value="EAQ92769.1"/>
    <property type="molecule type" value="Genomic_DNA"/>
</dbReference>
<sequence>MATTTPPPRPFVKGPLQVPRPAPVAASYTQATRMRSETEVWQPGSNKVLQVSSQHPNLHSTAGHQPQQRSARDSFAHSPRQAVPQTRQGTNAEFPSASPNLHTLTEPRIHPHGTSQTRVRQQAPKR</sequence>